<dbReference type="Proteomes" id="UP001558652">
    <property type="component" value="Unassembled WGS sequence"/>
</dbReference>
<dbReference type="Gene3D" id="2.60.40.1170">
    <property type="entry name" value="Mu homology domain, subdomain B"/>
    <property type="match status" value="1"/>
</dbReference>
<dbReference type="EMBL" id="JBFDAA010000044">
    <property type="protein sequence ID" value="KAL1110006.1"/>
    <property type="molecule type" value="Genomic_DNA"/>
</dbReference>
<keyword evidence="3" id="KW-0732">Signal</keyword>
<dbReference type="NCBIfam" id="TIGR01451">
    <property type="entry name" value="B_ant_repeat"/>
    <property type="match status" value="6"/>
</dbReference>
<comment type="subcellular location">
    <subcellularLocation>
        <location evidence="1">Secreted</location>
    </subcellularLocation>
</comment>
<dbReference type="Gene3D" id="2.60.40.10">
    <property type="entry name" value="Immunoglobulins"/>
    <property type="match status" value="1"/>
</dbReference>
<dbReference type="Pfam" id="PF01996">
    <property type="entry name" value="F420_ligase"/>
    <property type="match status" value="1"/>
</dbReference>
<dbReference type="InterPro" id="IPR013783">
    <property type="entry name" value="Ig-like_fold"/>
</dbReference>
<dbReference type="InterPro" id="IPR012349">
    <property type="entry name" value="Split_barrel_FMN-bd"/>
</dbReference>
<keyword evidence="11" id="KW-1185">Reference proteome</keyword>
<evidence type="ECO:0008006" key="12">
    <source>
        <dbReference type="Google" id="ProtNLM"/>
    </source>
</evidence>
<evidence type="ECO:0000256" key="2">
    <source>
        <dbReference type="ARBA" id="ARBA00022525"/>
    </source>
</evidence>
<dbReference type="InterPro" id="IPR051172">
    <property type="entry name" value="Chlamydia_OmcB"/>
</dbReference>
<feature type="domain" description="DUF11" evidence="6">
    <location>
        <begin position="2209"/>
        <end position="2299"/>
    </location>
</feature>
<dbReference type="Pfam" id="PF01345">
    <property type="entry name" value="DUF11"/>
    <property type="match status" value="6"/>
</dbReference>
<dbReference type="InterPro" id="IPR055196">
    <property type="entry name" value="Putative_PNPOx_2"/>
</dbReference>
<evidence type="ECO:0000256" key="1">
    <source>
        <dbReference type="ARBA" id="ARBA00004613"/>
    </source>
</evidence>
<keyword evidence="5" id="KW-0472">Membrane</keyword>
<dbReference type="SUPFAM" id="SSF117074">
    <property type="entry name" value="Hypothetical protein PA1324"/>
    <property type="match status" value="1"/>
</dbReference>
<keyword evidence="2" id="KW-0964">Secreted</keyword>
<dbReference type="InterPro" id="IPR023365">
    <property type="entry name" value="Sortase_dom-sf"/>
</dbReference>
<feature type="domain" description="SD-repeat containing protein B" evidence="8">
    <location>
        <begin position="1388"/>
        <end position="1465"/>
    </location>
</feature>
<dbReference type="InterPro" id="IPR009835">
    <property type="entry name" value="SrtB"/>
</dbReference>
<evidence type="ECO:0000259" key="6">
    <source>
        <dbReference type="Pfam" id="PF01345"/>
    </source>
</evidence>
<dbReference type="Pfam" id="PF22696">
    <property type="entry name" value="Putative_PNPOx_2"/>
    <property type="match status" value="1"/>
</dbReference>
<name>A0ABD0XS53_9HEMI</name>
<dbReference type="SUPFAM" id="SSF144010">
    <property type="entry name" value="CofE-like"/>
    <property type="match status" value="1"/>
</dbReference>
<dbReference type="PANTHER" id="PTHR34819">
    <property type="entry name" value="LARGE CYSTEINE-RICH PERIPLASMIC PROTEIN OMCB"/>
    <property type="match status" value="1"/>
</dbReference>
<dbReference type="InterPro" id="IPR002847">
    <property type="entry name" value="F420-0_gamma-glut_ligase-dom"/>
</dbReference>
<organism evidence="10 11">
    <name type="scientific">Ranatra chinensis</name>
    <dbReference type="NCBI Taxonomy" id="642074"/>
    <lineage>
        <taxon>Eukaryota</taxon>
        <taxon>Metazoa</taxon>
        <taxon>Ecdysozoa</taxon>
        <taxon>Arthropoda</taxon>
        <taxon>Hexapoda</taxon>
        <taxon>Insecta</taxon>
        <taxon>Pterygota</taxon>
        <taxon>Neoptera</taxon>
        <taxon>Paraneoptera</taxon>
        <taxon>Hemiptera</taxon>
        <taxon>Heteroptera</taxon>
        <taxon>Panheteroptera</taxon>
        <taxon>Nepomorpha</taxon>
        <taxon>Nepidae</taxon>
        <taxon>Ranatrinae</taxon>
        <taxon>Ranatra</taxon>
    </lineage>
</organism>
<dbReference type="CDD" id="cd05826">
    <property type="entry name" value="Sortase_B"/>
    <property type="match status" value="1"/>
</dbReference>
<dbReference type="Gene3D" id="2.40.260.10">
    <property type="entry name" value="Sortase"/>
    <property type="match status" value="1"/>
</dbReference>
<dbReference type="Gene3D" id="2.30.110.10">
    <property type="entry name" value="Electron Transport, Fmn-binding Protein, Chain A"/>
    <property type="match status" value="1"/>
</dbReference>
<feature type="region of interest" description="Disordered" evidence="4">
    <location>
        <begin position="384"/>
        <end position="467"/>
    </location>
</feature>
<evidence type="ECO:0000313" key="11">
    <source>
        <dbReference type="Proteomes" id="UP001558652"/>
    </source>
</evidence>
<feature type="domain" description="DUF11" evidence="6">
    <location>
        <begin position="2326"/>
        <end position="2419"/>
    </location>
</feature>
<dbReference type="SUPFAM" id="SSF50475">
    <property type="entry name" value="FMN-binding split barrel"/>
    <property type="match status" value="1"/>
</dbReference>
<dbReference type="Gene3D" id="3.30.1330.100">
    <property type="entry name" value="CofE-like"/>
    <property type="match status" value="1"/>
</dbReference>
<feature type="compositionally biased region" description="Low complexity" evidence="4">
    <location>
        <begin position="401"/>
        <end position="410"/>
    </location>
</feature>
<dbReference type="NCBIfam" id="TIGR03064">
    <property type="entry name" value="sortase_srtB"/>
    <property type="match status" value="1"/>
</dbReference>
<gene>
    <name evidence="10" type="ORF">AAG570_014012</name>
</gene>
<dbReference type="Gene3D" id="2.60.40.740">
    <property type="match status" value="1"/>
</dbReference>
<feature type="domain" description="Pyridoxamine 5'-phosphate oxidase-like" evidence="9">
    <location>
        <begin position="2"/>
        <end position="108"/>
    </location>
</feature>
<dbReference type="InterPro" id="IPR001434">
    <property type="entry name" value="OmcB-like_DUF11"/>
</dbReference>
<dbReference type="PANTHER" id="PTHR34819:SF3">
    <property type="entry name" value="CELL SURFACE PROTEIN"/>
    <property type="match status" value="1"/>
</dbReference>
<feature type="domain" description="DUF11" evidence="6">
    <location>
        <begin position="1718"/>
        <end position="1822"/>
    </location>
</feature>
<evidence type="ECO:0000259" key="8">
    <source>
        <dbReference type="Pfam" id="PF17210"/>
    </source>
</evidence>
<keyword evidence="5" id="KW-1133">Transmembrane helix</keyword>
<evidence type="ECO:0000313" key="10">
    <source>
        <dbReference type="EMBL" id="KAL1110006.1"/>
    </source>
</evidence>
<feature type="domain" description="DUF11" evidence="6">
    <location>
        <begin position="2092"/>
        <end position="2190"/>
    </location>
</feature>
<feature type="compositionally biased region" description="Polar residues" evidence="4">
    <location>
        <begin position="384"/>
        <end position="399"/>
    </location>
</feature>
<protein>
    <recommendedName>
        <fullName evidence="12">DUF11 domain-containing protein</fullName>
    </recommendedName>
</protein>
<sequence>MPNVRVVTYAYDNSKPGRLFFTSFKGNKKIKELEQNPNVSCILLPKDQQQEIQARIFGEVKKSDLTLDEVVNIIAKKLPSDAETIKSGGEMVEVYEVGFDKAYVTVGITKAEAVQQSPYSTFLVHFSTINRGIDLYKSLESYVYEPENQKQGNKDKKAKKTKPDEEEDLVVDFNSLKKINPEIVGWLTCKGTPISYPVVHTNNNDFYLDHLFNKKKNPSGCLFVDANNSYGWVDKNTIIYGHNMLDGSMFSTLERYNSSGYYQQYPEFELLTPEKNYKIEVFSGYYVPADGAAWNMYFPTDESFESWVSDSKAQSAFSSNVTLAPADQVITFSTCLNSLDRDDDLRVNVIMKKATKNILASILILILALSLYSPAYFAISPEDTSAGTDNSQIESSIGDVSSIAPESSSSAKDDSEEQSLPESSDNSISSEPISAPDNSNIPLPGPSENENSDIPLPPPVSETEDELEKLLPEEENMPDLAAAAGVSFGFNVAKSLDGTQPATFNASDSIDLTTVARYSMFYAYFKLDIANASGFDMVNPVITMQLPKLGDANYYEAITPNAAPAGWVQYPNTPSGDGNATFPVANLAFNATTRVMTWTAASTITNGSSGSIYIKLPMRDPYTNFGTYTYSPTLSYTSNGSATSNNATAGFTVSGNQDTMTQTFTQVTNLGYVPNETDAANYYYVCYQYNTNYSQSYIMPVPSYHLDQALAPSPTNVITLPANAQIINATSGTVSGNTVTGMTYGAKLYVRYPKADFTSPTDTVTVNVSAYGRFIGQSATTNPIANTSFQTTVPVGSSTIPTGNLGTVSLSVPAQNLSKETLMNNGQTNLIYSNPGALNIHTIQRNNSTITAKSMDFNFVSSNWVVSGSSQPAVYGLGQIQVQPPSFPTPLDATNPVAMTITVTYDDNTTAVLGSFTQAQLVNSSKFSAPIYHGTGPGYGQYVPPTGRRAVALNIHVDNVPPGFAYSAFLDGWVQTSGLDFANTTALQNNYSASLEGYDGTIASGSGPKVANWPIVANTTIQPTMTISRTSASTLNPGGVDTWQLKNVCSNSTKQSMVNPEFDVLLPAGFSYNGYVNQAQQGQTIGSFTSGQFTSTSPVITVVNNYNGTGRTLVKIKYTGILQFNQNISGQLSVKAGNFLSSGTYTADAYLGADNANFSNILDGTYTPIVTDTYDANMDGSTTDKLFRQPLSVSITQGTGTNCYTVMQGSLDPSYTAQANSKQGGTVNGQLVLSYNGSTTMNNIQLVGILPNENDGYSIFGQFLDGDHVTLSQAVDVSAYPGATVYYNTTSTSSLTDPGWTTTYNSNALSIKVVMPSSYTMVSGGNTTLTIPVVMKTPAAAIGADLLYVAGKGQLQAVAYASNVIVSTGLPGAISYIKNISLGIDCKIFEDKNKDGIKSTNENWISGVTVKLFNSTDNVSTATPLYTGTTDTNGEFWFADGINGVSLNMQGYKVVYVIPGSNYSFEAAIANVTTDNQGMQSVTLNTITPLVYPVAAYFNNTITISGTIWSDGEKPGNGILNSGTDTFSYVNGRAVKVYNTDTNSYISNQTTVLANGTFEITDVPVGPNYRVELTINSSEDVSTIPSSGTGVLNKMVKLNATTASYNFNSSGMANSSTVTVNGALQEFGTIKIRFATTTDTQIGTATSIKRAMPTSYTANASTNPQDVSAENSGNFTIPSGYKLVDETLAGSQKNATLNFSSTSGLETITFVVEQLYSDLALTKTSDKAGQTLAEGDTITYTINLKQNGNDAFADGIFTDYIPAGTTYVPGSSTSDPDANGKITWALPPVSGLGGTASVSFAVTVNTYTADTTTATWTIDNDTAHFESTELSVSQAINATIDNAARAILTISKVADKIETDIIDIDEELEYGIYITNDGAATSGNITVTDTVPNHMTYVSSDNNGVENGGVVTWNLSPITVGNTTLLRMVVKGASEGQAVNTATVNGVDTNTLTHTVKQKSPFLEISKTSDVAFGMHINLNSIITYTVHVQNTGDKAQPAYTITDKVPTNTTYVDASADNGGTLDTSTGIITWNMPILDPGASATVSFQAKGTTPGTVTNKANVAGTETNELIHFIKSPTTVLEISKASSIPANVKIAVDSTIVYTISVKNNGLFEVNNIPVSDVIPTGTSYVNNSADNNGTFSNSMVSWTIPAIAAGETIDLKFEVLALQKGTVSNVAQVNGVDTNTVVNEVDAPVTNLVYSKRGTYDDNTIVDFGETLTYYIDLENKGQTSILGTTVTDAIPSFVTLVSGSISNGGTLNNGTITWTIPTLLPGEKLTLSFNVKVTGYGTITNVASVDGFATNPITYYCDKKPKDDLSYNKTGTYPDQSFVDFGETITYTIKITNRTTHNILTTTVTDAIPADTTFVTGSITGGGVLKKGVITWKIPVIKPRQTITLTFKVKITGYGNIVNEAMVDKASTNKITYYVRPKPNPNPPVPPRTGDEFNVVWVFVLGLIVLVNFFKNTLGKITVLIATIAMIAVNGMSMFPIINGKTTQQISDSYPNLFTPTGSDPYKWKLLKPSQTLYHMMGKDGEFNLKFISSDGHFEAVYNKDGILLLQNDDPVNMVNQSKEEVVSQAGSSYYCYAIKTPLITEKDDIRQVVKDYVAPVLSEGDIVFISEKMLACTQGRAIPLDKIHPGFWAKFLCRFIAQTPAGEGLGTPPTMQCAIDECGLGLVLLGAAAGAVGKLVGTKGWFYKIAGPKAASIDGPCEWTIPPYDKCVILMPKDAPGVAKELSEVLGGATVLIVDVNDLGGQILGKSQTDLEDEYLLKLLKQNPLGQANQSTPMGILRAQK</sequence>
<feature type="domain" description="DUF11" evidence="6">
    <location>
        <begin position="1855"/>
        <end position="1951"/>
    </location>
</feature>
<dbReference type="SUPFAM" id="SSF63817">
    <property type="entry name" value="Sortase"/>
    <property type="match status" value="1"/>
</dbReference>
<dbReference type="GO" id="GO:0005576">
    <property type="term" value="C:extracellular region"/>
    <property type="evidence" value="ECO:0007669"/>
    <property type="project" value="UniProtKB-SubCell"/>
</dbReference>
<keyword evidence="5" id="KW-0812">Transmembrane</keyword>
<proteinExistence type="predicted"/>
<dbReference type="Pfam" id="PF17210">
    <property type="entry name" value="SdrD_B"/>
    <property type="match status" value="1"/>
</dbReference>
<evidence type="ECO:0000259" key="9">
    <source>
        <dbReference type="Pfam" id="PF22696"/>
    </source>
</evidence>
<accession>A0ABD0XS53</accession>
<dbReference type="InterPro" id="IPR047589">
    <property type="entry name" value="DUF11_rpt"/>
</dbReference>
<evidence type="ECO:0000256" key="5">
    <source>
        <dbReference type="SAM" id="Phobius"/>
    </source>
</evidence>
<feature type="transmembrane region" description="Helical" evidence="5">
    <location>
        <begin position="2469"/>
        <end position="2490"/>
    </location>
</feature>
<evidence type="ECO:0000256" key="3">
    <source>
        <dbReference type="ARBA" id="ARBA00022729"/>
    </source>
</evidence>
<feature type="transmembrane region" description="Helical" evidence="5">
    <location>
        <begin position="2445"/>
        <end position="2462"/>
    </location>
</feature>
<feature type="compositionally biased region" description="Low complexity" evidence="4">
    <location>
        <begin position="420"/>
        <end position="434"/>
    </location>
</feature>
<dbReference type="InterPro" id="IPR033764">
    <property type="entry name" value="Sdr_B"/>
</dbReference>
<evidence type="ECO:0000256" key="4">
    <source>
        <dbReference type="SAM" id="MobiDB-lite"/>
    </source>
</evidence>
<feature type="transmembrane region" description="Helical" evidence="5">
    <location>
        <begin position="358"/>
        <end position="379"/>
    </location>
</feature>
<feature type="domain" description="Coenzyme F420:L-glutamate ligase-like" evidence="7">
    <location>
        <begin position="2587"/>
        <end position="2739"/>
    </location>
</feature>
<evidence type="ECO:0000259" key="7">
    <source>
        <dbReference type="Pfam" id="PF01996"/>
    </source>
</evidence>
<feature type="domain" description="DUF11" evidence="6">
    <location>
        <begin position="1963"/>
        <end position="2067"/>
    </location>
</feature>
<reference evidence="10 11" key="1">
    <citation type="submission" date="2024-07" db="EMBL/GenBank/DDBJ databases">
        <title>Chromosome-level genome assembly of the water stick insect Ranatra chinensis (Heteroptera: Nepidae).</title>
        <authorList>
            <person name="Liu X."/>
        </authorList>
    </citation>
    <scope>NUCLEOTIDE SEQUENCE [LARGE SCALE GENOMIC DNA]</scope>
    <source>
        <strain evidence="10">Cailab_2021Rc</strain>
        <tissue evidence="10">Muscle</tissue>
    </source>
</reference>
<comment type="caution">
    <text evidence="10">The sequence shown here is derived from an EMBL/GenBank/DDBJ whole genome shotgun (WGS) entry which is preliminary data.</text>
</comment>